<dbReference type="EMBL" id="VSSQ01082111">
    <property type="protein sequence ID" value="MPN30838.1"/>
    <property type="molecule type" value="Genomic_DNA"/>
</dbReference>
<name>A0A645GVJ9_9ZZZZ</name>
<gene>
    <name evidence="1" type="ORF">SDC9_178309</name>
</gene>
<accession>A0A645GVJ9</accession>
<proteinExistence type="predicted"/>
<evidence type="ECO:0000313" key="1">
    <source>
        <dbReference type="EMBL" id="MPN30838.1"/>
    </source>
</evidence>
<sequence length="113" mass="11979">MMAAAVLAAGLLTGCGDKVDENKTPAQIKQEIAKWDSARIEKSIADYKKAIEAKTGEFNAALAKVKGLSPQEMLGEKGRELKAKADKIGASLEKLKGNLEAHVEALKAKATSK</sequence>
<dbReference type="AlphaFoldDB" id="A0A645GVJ9"/>
<protein>
    <submittedName>
        <fullName evidence="1">Uncharacterized protein</fullName>
    </submittedName>
</protein>
<organism evidence="1">
    <name type="scientific">bioreactor metagenome</name>
    <dbReference type="NCBI Taxonomy" id="1076179"/>
    <lineage>
        <taxon>unclassified sequences</taxon>
        <taxon>metagenomes</taxon>
        <taxon>ecological metagenomes</taxon>
    </lineage>
</organism>
<comment type="caution">
    <text evidence="1">The sequence shown here is derived from an EMBL/GenBank/DDBJ whole genome shotgun (WGS) entry which is preliminary data.</text>
</comment>
<reference evidence="1" key="1">
    <citation type="submission" date="2019-08" db="EMBL/GenBank/DDBJ databases">
        <authorList>
            <person name="Kucharzyk K."/>
            <person name="Murdoch R.W."/>
            <person name="Higgins S."/>
            <person name="Loffler F."/>
        </authorList>
    </citation>
    <scope>NUCLEOTIDE SEQUENCE</scope>
</reference>